<reference evidence="4" key="1">
    <citation type="submission" date="2015-09" db="EMBL/GenBank/DDBJ databases">
        <title>Complete genome of Arthrobacter alpinus strain R3.8.</title>
        <authorList>
            <person name="See-Too W.S."/>
            <person name="Chan K.G."/>
        </authorList>
    </citation>
    <scope>NUCLEOTIDE SEQUENCE [LARGE SCALE GENOMIC DNA]</scope>
    <source>
        <strain evidence="4">R3.8</strain>
    </source>
</reference>
<keyword evidence="2" id="KW-1133">Transmembrane helix</keyword>
<keyword evidence="4" id="KW-1185">Reference proteome</keyword>
<dbReference type="InterPro" id="IPR025498">
    <property type="entry name" value="DUF4389"/>
</dbReference>
<protein>
    <recommendedName>
        <fullName evidence="5">DUF4389 domain-containing protein</fullName>
    </recommendedName>
</protein>
<dbReference type="Proteomes" id="UP000062833">
    <property type="component" value="Chromosome"/>
</dbReference>
<dbReference type="AlphaFoldDB" id="A0A0M4QZI4"/>
<evidence type="ECO:0000313" key="4">
    <source>
        <dbReference type="Proteomes" id="UP000062833"/>
    </source>
</evidence>
<evidence type="ECO:0000256" key="1">
    <source>
        <dbReference type="SAM" id="MobiDB-lite"/>
    </source>
</evidence>
<feature type="transmembrane region" description="Helical" evidence="2">
    <location>
        <begin position="358"/>
        <end position="378"/>
    </location>
</feature>
<feature type="region of interest" description="Disordered" evidence="1">
    <location>
        <begin position="453"/>
        <end position="474"/>
    </location>
</feature>
<feature type="transmembrane region" description="Helical" evidence="2">
    <location>
        <begin position="170"/>
        <end position="198"/>
    </location>
</feature>
<accession>A0A0M4QZI4</accession>
<dbReference type="PATRIC" id="fig|656366.3.peg.1220"/>
<dbReference type="Pfam" id="PF14333">
    <property type="entry name" value="DUF4389"/>
    <property type="match status" value="2"/>
</dbReference>
<proteinExistence type="predicted"/>
<dbReference type="EMBL" id="CP012677">
    <property type="protein sequence ID" value="ALE94023.1"/>
    <property type="molecule type" value="Genomic_DNA"/>
</dbReference>
<keyword evidence="2" id="KW-0812">Transmembrane</keyword>
<dbReference type="KEGG" id="aaq:AOC05_05715"/>
<feature type="region of interest" description="Disordered" evidence="1">
    <location>
        <begin position="209"/>
        <end position="228"/>
    </location>
</feature>
<name>A0A0M4QZI4_9MICC</name>
<feature type="transmembrane region" description="Helical" evidence="2">
    <location>
        <begin position="262"/>
        <end position="292"/>
    </location>
</feature>
<organism evidence="3 4">
    <name type="scientific">Arthrobacter alpinus</name>
    <dbReference type="NCBI Taxonomy" id="656366"/>
    <lineage>
        <taxon>Bacteria</taxon>
        <taxon>Bacillati</taxon>
        <taxon>Actinomycetota</taxon>
        <taxon>Actinomycetes</taxon>
        <taxon>Micrococcales</taxon>
        <taxon>Micrococcaceae</taxon>
        <taxon>Arthrobacter</taxon>
    </lineage>
</organism>
<sequence length="474" mass="50087">MLGVGGIAGGIASAVVASQQGPDGYFTSSAHGFSTASYALISPPADIGTDRIPFDLGSIRLAATSSAPGGQVFIGIGPKAQVESYLSGVHTTQITGIETSPFRVSYRDQPGTATPTAPAAQGFWTESASGPGTQQVTMDISGADVVMVVMNADASAGVSVKMQAGFHSELFGTLTPALLIAGILILLVGAGLIALGAIGVGRGLPPSSQGGAGRPSVGTATGTAVPGDVGTPGSMAEAKRYPAQLSGYLDPQLSRGLWLVKWLLAIPHFIILFFLWFAFFFTTLIAGLAILFTGRYPRSLFDFNVGVLRWNWRVAFYAYSALATDKYPPFTFAATDYPADFEVDYPQRLAHGLVLVKGWLLAIPHLLIIAIFTGSVWAPWGGSDSWGQDYARNTGFSLLGLLVLIAAVMLLFTGRYQPTLFDLVMGINRWIYRVACYALLMRDEYPPFRLDQGPAEPGAPFEPLPVDGQPGPPV</sequence>
<evidence type="ECO:0000256" key="2">
    <source>
        <dbReference type="SAM" id="Phobius"/>
    </source>
</evidence>
<gene>
    <name evidence="3" type="ORF">AOC05_05715</name>
</gene>
<keyword evidence="2" id="KW-0472">Membrane</keyword>
<feature type="transmembrane region" description="Helical" evidence="2">
    <location>
        <begin position="390"/>
        <end position="412"/>
    </location>
</feature>
<evidence type="ECO:0008006" key="5">
    <source>
        <dbReference type="Google" id="ProtNLM"/>
    </source>
</evidence>
<evidence type="ECO:0000313" key="3">
    <source>
        <dbReference type="EMBL" id="ALE94023.1"/>
    </source>
</evidence>